<keyword evidence="2" id="KW-1185">Reference proteome</keyword>
<dbReference type="EMBL" id="VCEJ01000010">
    <property type="protein sequence ID" value="TLU97274.1"/>
    <property type="molecule type" value="Genomic_DNA"/>
</dbReference>
<dbReference type="RefSeq" id="WP_138368508.1">
    <property type="nucleotide sequence ID" value="NZ_VCEJ01000010.1"/>
</dbReference>
<organism evidence="1 2">
    <name type="scientific">Dyadobacter luticola</name>
    <dbReference type="NCBI Taxonomy" id="1979387"/>
    <lineage>
        <taxon>Bacteria</taxon>
        <taxon>Pseudomonadati</taxon>
        <taxon>Bacteroidota</taxon>
        <taxon>Cytophagia</taxon>
        <taxon>Cytophagales</taxon>
        <taxon>Spirosomataceae</taxon>
        <taxon>Dyadobacter</taxon>
    </lineage>
</organism>
<proteinExistence type="predicted"/>
<accession>A0A5R9KM30</accession>
<reference evidence="1 2" key="1">
    <citation type="submission" date="2019-05" db="EMBL/GenBank/DDBJ databases">
        <authorList>
            <person name="Qu J.-H."/>
        </authorList>
    </citation>
    <scope>NUCLEOTIDE SEQUENCE [LARGE SCALE GENOMIC DNA]</scope>
    <source>
        <strain evidence="1 2">T17</strain>
    </source>
</reference>
<evidence type="ECO:0000313" key="1">
    <source>
        <dbReference type="EMBL" id="TLU97274.1"/>
    </source>
</evidence>
<comment type="caution">
    <text evidence="1">The sequence shown here is derived from an EMBL/GenBank/DDBJ whole genome shotgun (WGS) entry which is preliminary data.</text>
</comment>
<gene>
    <name evidence="1" type="ORF">FEN17_26775</name>
</gene>
<name>A0A5R9KM30_9BACT</name>
<dbReference type="OrthoDB" id="788622at2"/>
<evidence type="ECO:0000313" key="2">
    <source>
        <dbReference type="Proteomes" id="UP000306402"/>
    </source>
</evidence>
<dbReference type="Proteomes" id="UP000306402">
    <property type="component" value="Unassembled WGS sequence"/>
</dbReference>
<protein>
    <submittedName>
        <fullName evidence="1">Uncharacterized protein</fullName>
    </submittedName>
</protein>
<dbReference type="AlphaFoldDB" id="A0A5R9KM30"/>
<sequence>MEEDSLLTFEEIGFILYDATDPQYQIPNLHHPGIKKTDIMRISLDKQLILFNGDEHTGYQHIYKRHNPIRKGATWSESGSMTESTKFSFYHPPIFYYLIIAEAIYCPENLNKDKNIRPDYFDLYIGIYIDAQSITNTYRLLLYKNTRIIHNLFPEQKVYHKFKLVKGFNLAQGFTGYTHDVVNMKVTYEFKFFDSKSTPKIDVSIETDMYLKTEKWIYDILDHKGSVIKTIQFANFRKDEFIDMHDRATNLTHFEDLTELKKSIKKEIDALNKIR</sequence>